<feature type="domain" description="UPF0323" evidence="2">
    <location>
        <begin position="50"/>
        <end position="168"/>
    </location>
</feature>
<dbReference type="EMBL" id="QWGE01000006">
    <property type="protein sequence ID" value="RIJ34096.1"/>
    <property type="molecule type" value="Genomic_DNA"/>
</dbReference>
<protein>
    <recommendedName>
        <fullName evidence="2">UPF0323 domain-containing protein</fullName>
    </recommendedName>
</protein>
<dbReference type="RefSeq" id="WP_119433506.1">
    <property type="nucleotide sequence ID" value="NZ_QWGE01000006.1"/>
</dbReference>
<sequence length="182" mass="19928">MKKKYLTIGDLKRNAFIVAAAACMGLTGCGSNNQNEEWNAGEEATVPDGIITELTEEAPDQWKITDEQTTAPGKSMAILKYSDGRVDTLQGLELDNQMKALSDNRQTYQQGGFGMGNVLWWSAMGYMAGRTMAPRPGYYANPGLMNNTAAWRQNVQTYRQQRTAPNSGRRGFFRGRSGGAGA</sequence>
<proteinExistence type="predicted"/>
<feature type="region of interest" description="Disordered" evidence="1">
    <location>
        <begin position="159"/>
        <end position="182"/>
    </location>
</feature>
<accession>A0A399RQV8</accession>
<evidence type="ECO:0000313" key="4">
    <source>
        <dbReference type="Proteomes" id="UP000266005"/>
    </source>
</evidence>
<dbReference type="Proteomes" id="UP000266005">
    <property type="component" value="Unassembled WGS sequence"/>
</dbReference>
<gene>
    <name evidence="3" type="ORF">D1627_17190</name>
</gene>
<name>A0A399RQV8_9BACT</name>
<dbReference type="OrthoDB" id="957738at2"/>
<dbReference type="Pfam" id="PF26303">
    <property type="entry name" value="UPF0323"/>
    <property type="match status" value="1"/>
</dbReference>
<reference evidence="4" key="1">
    <citation type="submission" date="2018-08" db="EMBL/GenBank/DDBJ databases">
        <title>Mucilaginibacter sp. MYSH2.</title>
        <authorList>
            <person name="Seo T."/>
        </authorList>
    </citation>
    <scope>NUCLEOTIDE SEQUENCE [LARGE SCALE GENOMIC DNA]</scope>
    <source>
        <strain evidence="4">KIRAN</strain>
    </source>
</reference>
<dbReference type="InterPro" id="IPR059092">
    <property type="entry name" value="UPF0323_dom"/>
</dbReference>
<comment type="caution">
    <text evidence="3">The sequence shown here is derived from an EMBL/GenBank/DDBJ whole genome shotgun (WGS) entry which is preliminary data.</text>
</comment>
<organism evidence="3 4">
    <name type="scientific">Pontibacter oryzae</name>
    <dbReference type="NCBI Taxonomy" id="2304593"/>
    <lineage>
        <taxon>Bacteria</taxon>
        <taxon>Pseudomonadati</taxon>
        <taxon>Bacteroidota</taxon>
        <taxon>Cytophagia</taxon>
        <taxon>Cytophagales</taxon>
        <taxon>Hymenobacteraceae</taxon>
        <taxon>Pontibacter</taxon>
    </lineage>
</organism>
<evidence type="ECO:0000256" key="1">
    <source>
        <dbReference type="SAM" id="MobiDB-lite"/>
    </source>
</evidence>
<keyword evidence="4" id="KW-1185">Reference proteome</keyword>
<dbReference type="PROSITE" id="PS51257">
    <property type="entry name" value="PROKAR_LIPOPROTEIN"/>
    <property type="match status" value="1"/>
</dbReference>
<dbReference type="AlphaFoldDB" id="A0A399RQV8"/>
<evidence type="ECO:0000313" key="3">
    <source>
        <dbReference type="EMBL" id="RIJ34096.1"/>
    </source>
</evidence>
<evidence type="ECO:0000259" key="2">
    <source>
        <dbReference type="Pfam" id="PF26303"/>
    </source>
</evidence>